<keyword evidence="2" id="KW-1185">Reference proteome</keyword>
<evidence type="ECO:0000313" key="2">
    <source>
        <dbReference type="Proteomes" id="UP000051587"/>
    </source>
</evidence>
<sequence>MAANSRPAKDLNDAIGIETAGTAAIGKKPRGGIDLDVANVEDEPDFIRVANG</sequence>
<dbReference type="EMBL" id="CYSA01000018">
    <property type="protein sequence ID" value="CUH65606.1"/>
    <property type="molecule type" value="Genomic_DNA"/>
</dbReference>
<name>A0A0P1FC00_THAGE</name>
<reference evidence="1 2" key="1">
    <citation type="submission" date="2015-09" db="EMBL/GenBank/DDBJ databases">
        <authorList>
            <consortium name="Swine Surveillance"/>
        </authorList>
    </citation>
    <scope>NUCLEOTIDE SEQUENCE [LARGE SCALE GENOMIC DNA]</scope>
    <source>
        <strain evidence="1 2">CECT 4357</strain>
    </source>
</reference>
<evidence type="ECO:0000313" key="1">
    <source>
        <dbReference type="EMBL" id="CUH65606.1"/>
    </source>
</evidence>
<gene>
    <name evidence="1" type="ORF">TG4357_01952</name>
</gene>
<organism evidence="1 2">
    <name type="scientific">Thalassovita gelatinovora</name>
    <name type="common">Thalassobius gelatinovorus</name>
    <dbReference type="NCBI Taxonomy" id="53501"/>
    <lineage>
        <taxon>Bacteria</taxon>
        <taxon>Pseudomonadati</taxon>
        <taxon>Pseudomonadota</taxon>
        <taxon>Alphaproteobacteria</taxon>
        <taxon>Rhodobacterales</taxon>
        <taxon>Roseobacteraceae</taxon>
        <taxon>Thalassovita</taxon>
    </lineage>
</organism>
<dbReference type="Proteomes" id="UP000051587">
    <property type="component" value="Unassembled WGS sequence"/>
</dbReference>
<proteinExistence type="predicted"/>
<accession>A0A0P1FC00</accession>
<dbReference type="AlphaFoldDB" id="A0A0P1FC00"/>
<protein>
    <submittedName>
        <fullName evidence="1">Uncharacterized protein</fullName>
    </submittedName>
</protein>
<dbReference type="STRING" id="53501.SAMN04488043_1271"/>